<accession>A0A1E7LI34</accession>
<sequence length="304" mass="32623">MSAPERRQPPREARWETLEHSVQGVNKQLNQDWYVAEGSGSASDPLILAVADGHGSAVHARSHIGARCAVDLFAAQARTFAELARSEGPDGTHSLSWLMNYARNELPRQLAAAWQESVLAHWDRHPDTVNPAAEPPPKGRKLLLYGATLVGAVVTPQLFAAWQLGDGELTVIGADGAVALPLAPVEADLGDETESLCSRHAWQLVRVHWAPVVAPDRTPRLIVLSTDGLSKSFASDEGFAQFMAGLDQRLAKDGGPDDVREALPGWLAEAARYSGDDTTLVAARRPEPDAADHGPAPDEPRSDA</sequence>
<dbReference type="Pfam" id="PF13672">
    <property type="entry name" value="PP2C_2"/>
    <property type="match status" value="1"/>
</dbReference>
<evidence type="ECO:0000313" key="3">
    <source>
        <dbReference type="EMBL" id="OEV15761.1"/>
    </source>
</evidence>
<evidence type="ECO:0000259" key="2">
    <source>
        <dbReference type="Pfam" id="PF13672"/>
    </source>
</evidence>
<dbReference type="AlphaFoldDB" id="A0A1E7LI34"/>
<evidence type="ECO:0000313" key="4">
    <source>
        <dbReference type="Proteomes" id="UP000175971"/>
    </source>
</evidence>
<protein>
    <recommendedName>
        <fullName evidence="2">PPM-type phosphatase domain-containing protein</fullName>
    </recommendedName>
</protein>
<reference evidence="3 4" key="1">
    <citation type="journal article" date="2016" name="Front. Microbiol.">
        <title>Comparative Genomics Analysis of Streptomyces Species Reveals Their Adaptation to the Marine Environment and Their Diversity at the Genomic Level.</title>
        <authorList>
            <person name="Tian X."/>
            <person name="Zhang Z."/>
            <person name="Yang T."/>
            <person name="Chen M."/>
            <person name="Li J."/>
            <person name="Chen F."/>
            <person name="Yang J."/>
            <person name="Li W."/>
            <person name="Zhang B."/>
            <person name="Zhang Z."/>
            <person name="Wu J."/>
            <person name="Zhang C."/>
            <person name="Long L."/>
            <person name="Xiao J."/>
        </authorList>
    </citation>
    <scope>NUCLEOTIDE SEQUENCE [LARGE SCALE GENOMIC DNA]</scope>
    <source>
        <strain evidence="3 4">SCSIO M10372</strain>
    </source>
</reference>
<dbReference type="Proteomes" id="UP000175971">
    <property type="component" value="Unassembled WGS sequence"/>
</dbReference>
<gene>
    <name evidence="3" type="ORF">AN221_37950</name>
</gene>
<dbReference type="EMBL" id="LJGZ01000107">
    <property type="protein sequence ID" value="OEV15761.1"/>
    <property type="molecule type" value="Genomic_DNA"/>
</dbReference>
<feature type="domain" description="PPM-type phosphatase" evidence="2">
    <location>
        <begin position="26"/>
        <end position="267"/>
    </location>
</feature>
<dbReference type="OrthoDB" id="4051696at2"/>
<comment type="caution">
    <text evidence="3">The sequence shown here is derived from an EMBL/GenBank/DDBJ whole genome shotgun (WGS) entry which is preliminary data.</text>
</comment>
<dbReference type="PATRIC" id="fig|518642.7.peg.990"/>
<dbReference type="InterPro" id="IPR001932">
    <property type="entry name" value="PPM-type_phosphatase-like_dom"/>
</dbReference>
<proteinExistence type="predicted"/>
<dbReference type="Gene3D" id="3.60.40.10">
    <property type="entry name" value="PPM-type phosphatase domain"/>
    <property type="match status" value="1"/>
</dbReference>
<name>A0A1E7LI34_9ACTN</name>
<dbReference type="InterPro" id="IPR036457">
    <property type="entry name" value="PPM-type-like_dom_sf"/>
</dbReference>
<feature type="compositionally biased region" description="Basic and acidic residues" evidence="1">
    <location>
        <begin position="284"/>
        <end position="304"/>
    </location>
</feature>
<evidence type="ECO:0000256" key="1">
    <source>
        <dbReference type="SAM" id="MobiDB-lite"/>
    </source>
</evidence>
<keyword evidence="4" id="KW-1185">Reference proteome</keyword>
<dbReference type="RefSeq" id="WP_070204651.1">
    <property type="nucleotide sequence ID" value="NZ_LJGZ01000107.1"/>
</dbReference>
<feature type="region of interest" description="Disordered" evidence="1">
    <location>
        <begin position="277"/>
        <end position="304"/>
    </location>
</feature>
<organism evidence="3 4">
    <name type="scientific">Streptomyces nanshensis</name>
    <dbReference type="NCBI Taxonomy" id="518642"/>
    <lineage>
        <taxon>Bacteria</taxon>
        <taxon>Bacillati</taxon>
        <taxon>Actinomycetota</taxon>
        <taxon>Actinomycetes</taxon>
        <taxon>Kitasatosporales</taxon>
        <taxon>Streptomycetaceae</taxon>
        <taxon>Streptomyces</taxon>
    </lineage>
</organism>
<dbReference type="SUPFAM" id="SSF81606">
    <property type="entry name" value="PP2C-like"/>
    <property type="match status" value="1"/>
</dbReference>